<accession>A0A3S0KGT1</accession>
<dbReference type="SMART" id="SM00116">
    <property type="entry name" value="CBS"/>
    <property type="match status" value="2"/>
</dbReference>
<evidence type="ECO:0000313" key="4">
    <source>
        <dbReference type="EMBL" id="RTR26451.1"/>
    </source>
</evidence>
<dbReference type="Pfam" id="PF00571">
    <property type="entry name" value="CBS"/>
    <property type="match status" value="2"/>
</dbReference>
<dbReference type="PROSITE" id="PS51371">
    <property type="entry name" value="CBS"/>
    <property type="match status" value="1"/>
</dbReference>
<proteinExistence type="predicted"/>
<keyword evidence="1 2" id="KW-0129">CBS domain</keyword>
<dbReference type="SUPFAM" id="SSF54631">
    <property type="entry name" value="CBS-domain pair"/>
    <property type="match status" value="1"/>
</dbReference>
<comment type="caution">
    <text evidence="4">The sequence shown here is derived from an EMBL/GenBank/DDBJ whole genome shotgun (WGS) entry which is preliminary data.</text>
</comment>
<feature type="domain" description="CBS" evidence="3">
    <location>
        <begin position="80"/>
        <end position="135"/>
    </location>
</feature>
<dbReference type="AlphaFoldDB" id="A0A3S0KGT1"/>
<dbReference type="InterPro" id="IPR051257">
    <property type="entry name" value="Diverse_CBS-Domain"/>
</dbReference>
<dbReference type="EMBL" id="RXNV01000021">
    <property type="protein sequence ID" value="RTR26451.1"/>
    <property type="molecule type" value="Genomic_DNA"/>
</dbReference>
<protein>
    <submittedName>
        <fullName evidence="4">CBS domain-containing protein</fullName>
    </submittedName>
</protein>
<dbReference type="InterPro" id="IPR046342">
    <property type="entry name" value="CBS_dom_sf"/>
</dbReference>
<dbReference type="RefSeq" id="WP_126508102.1">
    <property type="nucleotide sequence ID" value="NZ_RXNV01000021.1"/>
</dbReference>
<dbReference type="CDD" id="cd04630">
    <property type="entry name" value="CBS_pair_bac"/>
    <property type="match status" value="1"/>
</dbReference>
<dbReference type="PANTHER" id="PTHR43080:SF2">
    <property type="entry name" value="CBS DOMAIN-CONTAINING PROTEIN"/>
    <property type="match status" value="1"/>
</dbReference>
<dbReference type="Gene3D" id="3.10.580.10">
    <property type="entry name" value="CBS-domain"/>
    <property type="match status" value="1"/>
</dbReference>
<dbReference type="OrthoDB" id="9771532at2"/>
<dbReference type="PANTHER" id="PTHR43080">
    <property type="entry name" value="CBS DOMAIN-CONTAINING PROTEIN CBSX3, MITOCHONDRIAL"/>
    <property type="match status" value="1"/>
</dbReference>
<evidence type="ECO:0000256" key="1">
    <source>
        <dbReference type="ARBA" id="ARBA00023122"/>
    </source>
</evidence>
<evidence type="ECO:0000256" key="2">
    <source>
        <dbReference type="PROSITE-ProRule" id="PRU00703"/>
    </source>
</evidence>
<evidence type="ECO:0000259" key="3">
    <source>
        <dbReference type="PROSITE" id="PS51371"/>
    </source>
</evidence>
<sequence length="135" mass="15320">MSHRKIVRNSDVMTKKFVMVDGLHTVADAIELASAQDVRVLLVNKRNEDDEFGMVLMSDIAKKVLAKDKAPERVNIYEIMIKPVLSVSPEMDVRYCARLFERFRITKAPVIEAGEILGLVSYHDLVLKGMMAEKQ</sequence>
<evidence type="ECO:0000313" key="5">
    <source>
        <dbReference type="Proteomes" id="UP000282060"/>
    </source>
</evidence>
<name>A0A3S0KGT1_9GAMM</name>
<dbReference type="InterPro" id="IPR000644">
    <property type="entry name" value="CBS_dom"/>
</dbReference>
<keyword evidence="5" id="KW-1185">Reference proteome</keyword>
<dbReference type="Proteomes" id="UP000282060">
    <property type="component" value="Unassembled WGS sequence"/>
</dbReference>
<reference evidence="4 5" key="1">
    <citation type="submission" date="2018-12" db="EMBL/GenBank/DDBJ databases">
        <authorList>
            <person name="Yu L."/>
        </authorList>
    </citation>
    <scope>NUCLEOTIDE SEQUENCE [LARGE SCALE GENOMIC DNA]</scope>
    <source>
        <strain evidence="4 5">HAW-EB5</strain>
    </source>
</reference>
<organism evidence="4 5">
    <name type="scientific">Shewanella atlantica</name>
    <dbReference type="NCBI Taxonomy" id="271099"/>
    <lineage>
        <taxon>Bacteria</taxon>
        <taxon>Pseudomonadati</taxon>
        <taxon>Pseudomonadota</taxon>
        <taxon>Gammaproteobacteria</taxon>
        <taxon>Alteromonadales</taxon>
        <taxon>Shewanellaceae</taxon>
        <taxon>Shewanella</taxon>
    </lineage>
</organism>
<gene>
    <name evidence="4" type="ORF">EKG39_21830</name>
</gene>